<dbReference type="Gene3D" id="3.90.1150.10">
    <property type="entry name" value="Aspartate Aminotransferase, domain 1"/>
    <property type="match status" value="1"/>
</dbReference>
<comment type="caution">
    <text evidence="7">The sequence shown here is derived from an EMBL/GenBank/DDBJ whole genome shotgun (WGS) entry which is preliminary data.</text>
</comment>
<keyword evidence="3" id="KW-0805">Transcription regulation</keyword>
<dbReference type="InterPro" id="IPR004839">
    <property type="entry name" value="Aminotransferase_I/II_large"/>
</dbReference>
<dbReference type="PANTHER" id="PTHR46577:SF2">
    <property type="entry name" value="TRANSCRIPTIONAL REGULATORY PROTEIN"/>
    <property type="match status" value="1"/>
</dbReference>
<keyword evidence="8" id="KW-1185">Reference proteome</keyword>
<keyword evidence="2" id="KW-0663">Pyridoxal phosphate</keyword>
<evidence type="ECO:0000256" key="1">
    <source>
        <dbReference type="ARBA" id="ARBA00005384"/>
    </source>
</evidence>
<dbReference type="InterPro" id="IPR015421">
    <property type="entry name" value="PyrdxlP-dep_Trfase_major"/>
</dbReference>
<dbReference type="InterPro" id="IPR036390">
    <property type="entry name" value="WH_DNA-bd_sf"/>
</dbReference>
<dbReference type="Gene3D" id="3.40.640.10">
    <property type="entry name" value="Type I PLP-dependent aspartate aminotransferase-like (Major domain)"/>
    <property type="match status" value="1"/>
</dbReference>
<dbReference type="EMBL" id="JBBMRA010000018">
    <property type="protein sequence ID" value="MEM5537726.1"/>
    <property type="molecule type" value="Genomic_DNA"/>
</dbReference>
<sequence length="466" mass="52679">MKRYEQLVQQLQSRIEQGELPPGSRLASIRTLSQQYQLSKNTVIRALTELESLKLLQAKPRHGFFVLAQQKHSPTLAPRKVKLGATAFSVLGAANQPGNLALGSAYPDSRWPTVNWYYQRLAKTARRWALENSRRRSHYSTPPGDPGLRTALADHLNTTSLTCNSEDIVITQGGQEAVSLCLRAVAEAGDTIAVESPCYYGTLQCIEALDLKVIELPSDPIQGTNLDALESALNRWSIKAVLTNPSFNNPLGFNLDLPTRKRFIDIANRWDIPIIEDDVFAELSYNQQRPTPLKALDTEQRVLHCGSFSKTVDVDIRLGWVLPGRYYDKINYYKFVTNIACPAITQQAISELLVGRRYRRHLAQVSRSYSERVDMLTEDVRRLWPKETMFIKPQGGILQWFTLPERVASDQLFQQTLTAGIGISPGNLFCADNRFNHHIRLCYAHYTQSNEQLTAIAKLGEMMDKF</sequence>
<name>A0ABU9TVI9_9GAMM</name>
<dbReference type="Gene3D" id="1.10.10.10">
    <property type="entry name" value="Winged helix-like DNA-binding domain superfamily/Winged helix DNA-binding domain"/>
    <property type="match status" value="1"/>
</dbReference>
<evidence type="ECO:0000313" key="8">
    <source>
        <dbReference type="Proteomes" id="UP001449225"/>
    </source>
</evidence>
<feature type="domain" description="HTH gntR-type" evidence="6">
    <location>
        <begin position="1"/>
        <end position="69"/>
    </location>
</feature>
<dbReference type="SUPFAM" id="SSF46785">
    <property type="entry name" value="Winged helix' DNA-binding domain"/>
    <property type="match status" value="1"/>
</dbReference>
<evidence type="ECO:0000256" key="2">
    <source>
        <dbReference type="ARBA" id="ARBA00022898"/>
    </source>
</evidence>
<keyword evidence="7" id="KW-0808">Transferase</keyword>
<keyword evidence="7" id="KW-0032">Aminotransferase</keyword>
<evidence type="ECO:0000256" key="3">
    <source>
        <dbReference type="ARBA" id="ARBA00023015"/>
    </source>
</evidence>
<evidence type="ECO:0000256" key="4">
    <source>
        <dbReference type="ARBA" id="ARBA00023125"/>
    </source>
</evidence>
<comment type="similarity">
    <text evidence="1">In the C-terminal section; belongs to the class-I pyridoxal-phosphate-dependent aminotransferase family.</text>
</comment>
<dbReference type="RefSeq" id="WP_342854960.1">
    <property type="nucleotide sequence ID" value="NZ_JBBMRA010000018.1"/>
</dbReference>
<dbReference type="InterPro" id="IPR036388">
    <property type="entry name" value="WH-like_DNA-bd_sf"/>
</dbReference>
<dbReference type="SUPFAM" id="SSF53383">
    <property type="entry name" value="PLP-dependent transferases"/>
    <property type="match status" value="1"/>
</dbReference>
<evidence type="ECO:0000256" key="5">
    <source>
        <dbReference type="ARBA" id="ARBA00023163"/>
    </source>
</evidence>
<reference evidence="7 8" key="1">
    <citation type="submission" date="2024-03" db="EMBL/GenBank/DDBJ databases">
        <title>Community enrichment and isolation of bacterial strains for fucoidan degradation.</title>
        <authorList>
            <person name="Sichert A."/>
        </authorList>
    </citation>
    <scope>NUCLEOTIDE SEQUENCE [LARGE SCALE GENOMIC DNA]</scope>
    <source>
        <strain evidence="7 8">AS76</strain>
    </source>
</reference>
<keyword evidence="4" id="KW-0238">DNA-binding</keyword>
<evidence type="ECO:0000313" key="7">
    <source>
        <dbReference type="EMBL" id="MEM5537726.1"/>
    </source>
</evidence>
<evidence type="ECO:0000259" key="6">
    <source>
        <dbReference type="PROSITE" id="PS50949"/>
    </source>
</evidence>
<dbReference type="InterPro" id="IPR051446">
    <property type="entry name" value="HTH_trans_reg/aminotransferase"/>
</dbReference>
<dbReference type="PROSITE" id="PS50949">
    <property type="entry name" value="HTH_GNTR"/>
    <property type="match status" value="1"/>
</dbReference>
<keyword evidence="5" id="KW-0804">Transcription</keyword>
<dbReference type="GO" id="GO:0008483">
    <property type="term" value="F:transaminase activity"/>
    <property type="evidence" value="ECO:0007669"/>
    <property type="project" value="UniProtKB-KW"/>
</dbReference>
<organism evidence="7 8">
    <name type="scientific">Neptuniibacter pectenicola</name>
    <dbReference type="NCBI Taxonomy" id="1806669"/>
    <lineage>
        <taxon>Bacteria</taxon>
        <taxon>Pseudomonadati</taxon>
        <taxon>Pseudomonadota</taxon>
        <taxon>Gammaproteobacteria</taxon>
        <taxon>Oceanospirillales</taxon>
        <taxon>Oceanospirillaceae</taxon>
        <taxon>Neptuniibacter</taxon>
    </lineage>
</organism>
<dbReference type="InterPro" id="IPR000524">
    <property type="entry name" value="Tscrpt_reg_HTH_GntR"/>
</dbReference>
<dbReference type="CDD" id="cd07377">
    <property type="entry name" value="WHTH_GntR"/>
    <property type="match status" value="1"/>
</dbReference>
<protein>
    <submittedName>
        <fullName evidence="7">PLP-dependent aminotransferase family protein</fullName>
    </submittedName>
</protein>
<dbReference type="Pfam" id="PF00392">
    <property type="entry name" value="GntR"/>
    <property type="match status" value="1"/>
</dbReference>
<dbReference type="InterPro" id="IPR015424">
    <property type="entry name" value="PyrdxlP-dep_Trfase"/>
</dbReference>
<gene>
    <name evidence="7" type="ORF">WNY58_15155</name>
</gene>
<proteinExistence type="inferred from homology"/>
<dbReference type="PANTHER" id="PTHR46577">
    <property type="entry name" value="HTH-TYPE TRANSCRIPTIONAL REGULATORY PROTEIN GABR"/>
    <property type="match status" value="1"/>
</dbReference>
<dbReference type="CDD" id="cd00609">
    <property type="entry name" value="AAT_like"/>
    <property type="match status" value="1"/>
</dbReference>
<accession>A0ABU9TVI9</accession>
<dbReference type="SMART" id="SM00345">
    <property type="entry name" value="HTH_GNTR"/>
    <property type="match status" value="1"/>
</dbReference>
<dbReference type="InterPro" id="IPR015422">
    <property type="entry name" value="PyrdxlP-dep_Trfase_small"/>
</dbReference>
<dbReference type="Proteomes" id="UP001449225">
    <property type="component" value="Unassembled WGS sequence"/>
</dbReference>
<dbReference type="Pfam" id="PF00155">
    <property type="entry name" value="Aminotran_1_2"/>
    <property type="match status" value="1"/>
</dbReference>